<reference evidence="1" key="1">
    <citation type="journal article" date="2021" name="New Phytol.">
        <title>Evolutionary innovations through gain and loss of genes in the ectomycorrhizal Boletales.</title>
        <authorList>
            <person name="Wu G."/>
            <person name="Miyauchi S."/>
            <person name="Morin E."/>
            <person name="Kuo A."/>
            <person name="Drula E."/>
            <person name="Varga T."/>
            <person name="Kohler A."/>
            <person name="Feng B."/>
            <person name="Cao Y."/>
            <person name="Lipzen A."/>
            <person name="Daum C."/>
            <person name="Hundley H."/>
            <person name="Pangilinan J."/>
            <person name="Johnson J."/>
            <person name="Barry K."/>
            <person name="LaButti K."/>
            <person name="Ng V."/>
            <person name="Ahrendt S."/>
            <person name="Min B."/>
            <person name="Choi I.G."/>
            <person name="Park H."/>
            <person name="Plett J.M."/>
            <person name="Magnuson J."/>
            <person name="Spatafora J.W."/>
            <person name="Nagy L.G."/>
            <person name="Henrissat B."/>
            <person name="Grigoriev I.V."/>
            <person name="Yang Z.L."/>
            <person name="Xu J."/>
            <person name="Martin F.M."/>
        </authorList>
    </citation>
    <scope>NUCLEOTIDE SEQUENCE</scope>
    <source>
        <strain evidence="1">KUC20120723A-06</strain>
    </source>
</reference>
<sequence length="74" mass="8178">MPFFQGASGVNASNSIFNDVARDQTNTDSHNNTINIASHNSEQTTNSGSNNDSSVQQTVGKLRRFLREATYFHE</sequence>
<evidence type="ECO:0000313" key="1">
    <source>
        <dbReference type="EMBL" id="KAH7926978.1"/>
    </source>
</evidence>
<organism evidence="1 2">
    <name type="scientific">Leucogyrophana mollusca</name>
    <dbReference type="NCBI Taxonomy" id="85980"/>
    <lineage>
        <taxon>Eukaryota</taxon>
        <taxon>Fungi</taxon>
        <taxon>Dikarya</taxon>
        <taxon>Basidiomycota</taxon>
        <taxon>Agaricomycotina</taxon>
        <taxon>Agaricomycetes</taxon>
        <taxon>Agaricomycetidae</taxon>
        <taxon>Boletales</taxon>
        <taxon>Boletales incertae sedis</taxon>
        <taxon>Leucogyrophana</taxon>
    </lineage>
</organism>
<name>A0ACB8BQX1_9AGAM</name>
<protein>
    <submittedName>
        <fullName evidence="1">Uncharacterized protein</fullName>
    </submittedName>
</protein>
<gene>
    <name evidence="1" type="ORF">BV22DRAFT_1007961</name>
</gene>
<proteinExistence type="predicted"/>
<evidence type="ECO:0000313" key="2">
    <source>
        <dbReference type="Proteomes" id="UP000790709"/>
    </source>
</evidence>
<accession>A0ACB8BQX1</accession>
<keyword evidence="2" id="KW-1185">Reference proteome</keyword>
<comment type="caution">
    <text evidence="1">The sequence shown here is derived from an EMBL/GenBank/DDBJ whole genome shotgun (WGS) entry which is preliminary data.</text>
</comment>
<dbReference type="EMBL" id="MU266374">
    <property type="protein sequence ID" value="KAH7926978.1"/>
    <property type="molecule type" value="Genomic_DNA"/>
</dbReference>
<dbReference type="Proteomes" id="UP000790709">
    <property type="component" value="Unassembled WGS sequence"/>
</dbReference>